<accession>A0ABP7FQN5</accession>
<name>A0ABP7FQN5_9MICO</name>
<evidence type="ECO:0000313" key="11">
    <source>
        <dbReference type="EMBL" id="GAA3745848.1"/>
    </source>
</evidence>
<dbReference type="InterPro" id="IPR048634">
    <property type="entry name" value="SecD_SecF_C"/>
</dbReference>
<feature type="transmembrane region" description="Helical" evidence="9">
    <location>
        <begin position="280"/>
        <end position="306"/>
    </location>
</feature>
<feature type="transmembrane region" description="Helical" evidence="9">
    <location>
        <begin position="254"/>
        <end position="274"/>
    </location>
</feature>
<feature type="transmembrane region" description="Helical" evidence="9">
    <location>
        <begin position="196"/>
        <end position="217"/>
    </location>
</feature>
<feature type="domain" description="Protein export membrane protein SecD/SecF C-terminal" evidence="10">
    <location>
        <begin position="123"/>
        <end position="307"/>
    </location>
</feature>
<sequence length="330" mass="35562">MTSRFARFGNDLHTGERSIDFVGMRRYWLIIASLMMIVAVIIPIVKGGFNFGIEFRGGSQFQVSGVIDAEQSIATAAVESVVPDMVARVSIVGSEGVRVQTDQLTDDETKNVATALAVGYGVDESEVTHSFIGPTWGADVSRQAIQGLAVFLTLALLLMAFYFRTWKMSLAAILSLVHDLIITAGVYALTGFEVTPAALIGFLTILAFSLYDTVVVFDKIKENTAEEATLNRRTFAETVNLGVNQTLVRSINTGVVAVLPVGTILFVGAFVLGADTLRDISLALLIGIILGTYSTIFVGAPLYAWFRQGEPEIRKHDAVTLATRTAVSQG</sequence>
<protein>
    <recommendedName>
        <fullName evidence="9">Protein-export membrane protein SecF</fullName>
    </recommendedName>
</protein>
<feature type="transmembrane region" description="Helical" evidence="9">
    <location>
        <begin position="170"/>
        <end position="190"/>
    </location>
</feature>
<dbReference type="Pfam" id="PF07549">
    <property type="entry name" value="Sec_GG"/>
    <property type="match status" value="1"/>
</dbReference>
<evidence type="ECO:0000313" key="12">
    <source>
        <dbReference type="Proteomes" id="UP001501004"/>
    </source>
</evidence>
<evidence type="ECO:0000256" key="1">
    <source>
        <dbReference type="ARBA" id="ARBA00004651"/>
    </source>
</evidence>
<organism evidence="11 12">
    <name type="scientific">Leifsonella bigeumensis</name>
    <dbReference type="NCBI Taxonomy" id="433643"/>
    <lineage>
        <taxon>Bacteria</taxon>
        <taxon>Bacillati</taxon>
        <taxon>Actinomycetota</taxon>
        <taxon>Actinomycetes</taxon>
        <taxon>Micrococcales</taxon>
        <taxon>Microbacteriaceae</taxon>
        <taxon>Leifsonella</taxon>
    </lineage>
</organism>
<evidence type="ECO:0000256" key="6">
    <source>
        <dbReference type="ARBA" id="ARBA00022989"/>
    </source>
</evidence>
<proteinExistence type="inferred from homology"/>
<dbReference type="Proteomes" id="UP001501004">
    <property type="component" value="Unassembled WGS sequence"/>
</dbReference>
<keyword evidence="3 9" id="KW-1003">Cell membrane</keyword>
<dbReference type="PRINTS" id="PR01755">
    <property type="entry name" value="SECFTRNLCASE"/>
</dbReference>
<dbReference type="Gene3D" id="1.20.1640.10">
    <property type="entry name" value="Multidrug efflux transporter AcrB transmembrane domain"/>
    <property type="match status" value="1"/>
</dbReference>
<feature type="transmembrane region" description="Helical" evidence="9">
    <location>
        <begin position="27"/>
        <end position="45"/>
    </location>
</feature>
<dbReference type="SUPFAM" id="SSF82866">
    <property type="entry name" value="Multidrug efflux transporter AcrB transmembrane domain"/>
    <property type="match status" value="1"/>
</dbReference>
<gene>
    <name evidence="9 11" type="primary">secF</name>
    <name evidence="11" type="ORF">GCM10022239_21800</name>
</gene>
<dbReference type="NCBIfam" id="TIGR00916">
    <property type="entry name" value="2A0604s01"/>
    <property type="match status" value="1"/>
</dbReference>
<keyword evidence="4 9" id="KW-0812">Transmembrane</keyword>
<evidence type="ECO:0000256" key="3">
    <source>
        <dbReference type="ARBA" id="ARBA00022475"/>
    </source>
</evidence>
<keyword evidence="5 9" id="KW-0653">Protein transport</keyword>
<dbReference type="NCBIfam" id="TIGR00966">
    <property type="entry name" value="transloc_SecF"/>
    <property type="match status" value="1"/>
</dbReference>
<comment type="subcellular location">
    <subcellularLocation>
        <location evidence="1 9">Cell membrane</location>
        <topology evidence="1 9">Multi-pass membrane protein</topology>
    </subcellularLocation>
</comment>
<keyword evidence="12" id="KW-1185">Reference proteome</keyword>
<dbReference type="EMBL" id="BAABAE010000003">
    <property type="protein sequence ID" value="GAA3745848.1"/>
    <property type="molecule type" value="Genomic_DNA"/>
</dbReference>
<evidence type="ECO:0000259" key="10">
    <source>
        <dbReference type="Pfam" id="PF02355"/>
    </source>
</evidence>
<comment type="caution">
    <text evidence="11">The sequence shown here is derived from an EMBL/GenBank/DDBJ whole genome shotgun (WGS) entry which is preliminary data.</text>
</comment>
<dbReference type="InterPro" id="IPR005665">
    <property type="entry name" value="SecF_bac"/>
</dbReference>
<keyword evidence="2 9" id="KW-0813">Transport</keyword>
<evidence type="ECO:0000256" key="9">
    <source>
        <dbReference type="HAMAP-Rule" id="MF_01464"/>
    </source>
</evidence>
<dbReference type="PANTHER" id="PTHR30081:SF8">
    <property type="entry name" value="PROTEIN TRANSLOCASE SUBUNIT SECF"/>
    <property type="match status" value="1"/>
</dbReference>
<evidence type="ECO:0000256" key="2">
    <source>
        <dbReference type="ARBA" id="ARBA00022448"/>
    </source>
</evidence>
<evidence type="ECO:0000256" key="8">
    <source>
        <dbReference type="ARBA" id="ARBA00023136"/>
    </source>
</evidence>
<evidence type="ECO:0000256" key="4">
    <source>
        <dbReference type="ARBA" id="ARBA00022692"/>
    </source>
</evidence>
<dbReference type="InterPro" id="IPR055344">
    <property type="entry name" value="SecD_SecF_C_bact"/>
</dbReference>
<dbReference type="InterPro" id="IPR022813">
    <property type="entry name" value="SecD/SecF_arch_bac"/>
</dbReference>
<dbReference type="InterPro" id="IPR022645">
    <property type="entry name" value="SecD/SecF_bac"/>
</dbReference>
<dbReference type="InterPro" id="IPR022646">
    <property type="entry name" value="SecD/SecF_CS"/>
</dbReference>
<evidence type="ECO:0000256" key="7">
    <source>
        <dbReference type="ARBA" id="ARBA00023010"/>
    </source>
</evidence>
<dbReference type="PANTHER" id="PTHR30081">
    <property type="entry name" value="PROTEIN-EXPORT MEMBRANE PROTEIN SEC"/>
    <property type="match status" value="1"/>
</dbReference>
<dbReference type="RefSeq" id="WP_344756569.1">
    <property type="nucleotide sequence ID" value="NZ_BAABAE010000003.1"/>
</dbReference>
<keyword evidence="8 9" id="KW-0472">Membrane</keyword>
<reference evidence="12" key="1">
    <citation type="journal article" date="2019" name="Int. J. Syst. Evol. Microbiol.">
        <title>The Global Catalogue of Microorganisms (GCM) 10K type strain sequencing project: providing services to taxonomists for standard genome sequencing and annotation.</title>
        <authorList>
            <consortium name="The Broad Institute Genomics Platform"/>
            <consortium name="The Broad Institute Genome Sequencing Center for Infectious Disease"/>
            <person name="Wu L."/>
            <person name="Ma J."/>
        </authorList>
    </citation>
    <scope>NUCLEOTIDE SEQUENCE [LARGE SCALE GENOMIC DNA]</scope>
    <source>
        <strain evidence="12">JCM 16949</strain>
    </source>
</reference>
<comment type="subunit">
    <text evidence="9">Forms a complex with SecD. Part of the essential Sec protein translocation apparatus which comprises SecA, SecYEG and auxiliary proteins SecDF. Other proteins may also be involved.</text>
</comment>
<feature type="transmembrane region" description="Helical" evidence="9">
    <location>
        <begin position="144"/>
        <end position="163"/>
    </location>
</feature>
<evidence type="ECO:0000256" key="5">
    <source>
        <dbReference type="ARBA" id="ARBA00022927"/>
    </source>
</evidence>
<comment type="function">
    <text evidence="9">Part of the Sec protein translocase complex. Interacts with the SecYEG preprotein conducting channel. SecDF uses the proton motive force (PMF) to complete protein translocation after the ATP-dependent function of SecA.</text>
</comment>
<keyword evidence="7 9" id="KW-0811">Translocation</keyword>
<comment type="similarity">
    <text evidence="9">Belongs to the SecD/SecF family. SecF subfamily.</text>
</comment>
<keyword evidence="6 9" id="KW-1133">Transmembrane helix</keyword>
<dbReference type="HAMAP" id="MF_01464_B">
    <property type="entry name" value="SecF_B"/>
    <property type="match status" value="1"/>
</dbReference>
<dbReference type="Pfam" id="PF02355">
    <property type="entry name" value="SecD_SecF_C"/>
    <property type="match status" value="1"/>
</dbReference>